<keyword evidence="4" id="KW-0547">Nucleotide-binding</keyword>
<dbReference type="Proteomes" id="UP000030185">
    <property type="component" value="Unassembled WGS sequence"/>
</dbReference>
<dbReference type="CDD" id="cd00077">
    <property type="entry name" value="HDc"/>
    <property type="match status" value="1"/>
</dbReference>
<comment type="caution">
    <text evidence="10">The sequence shown here is derived from an EMBL/GenBank/DDBJ whole genome shotgun (WGS) entry which is preliminary data.</text>
</comment>
<comment type="subcellular location">
    <subcellularLocation>
        <location evidence="1">Cell membrane</location>
    </subcellularLocation>
</comment>
<evidence type="ECO:0000313" key="11">
    <source>
        <dbReference type="Proteomes" id="UP000030185"/>
    </source>
</evidence>
<dbReference type="EMBL" id="BBLT01000003">
    <property type="protein sequence ID" value="GAL84823.1"/>
    <property type="molecule type" value="Genomic_DNA"/>
</dbReference>
<reference evidence="10 11" key="1">
    <citation type="submission" date="2014-09" db="EMBL/GenBank/DDBJ databases">
        <title>Sporocytophaga myxococcoides PG-01 genome sequencing.</title>
        <authorList>
            <person name="Liu L."/>
            <person name="Gao P.J."/>
            <person name="Chen G.J."/>
            <person name="Wang L.S."/>
        </authorList>
    </citation>
    <scope>NUCLEOTIDE SEQUENCE [LARGE SCALE GENOMIC DNA]</scope>
    <source>
        <strain evidence="10 11">PG-01</strain>
    </source>
</reference>
<gene>
    <name evidence="10" type="ORF">MYP_2051</name>
</gene>
<evidence type="ECO:0000256" key="4">
    <source>
        <dbReference type="ARBA" id="ARBA00022741"/>
    </source>
</evidence>
<feature type="transmembrane region" description="Helical" evidence="8">
    <location>
        <begin position="242"/>
        <end position="262"/>
    </location>
</feature>
<keyword evidence="2" id="KW-1003">Cell membrane</keyword>
<dbReference type="InterPro" id="IPR043760">
    <property type="entry name" value="PycTM_dom"/>
</dbReference>
<evidence type="ECO:0000256" key="6">
    <source>
        <dbReference type="ARBA" id="ARBA00023118"/>
    </source>
</evidence>
<keyword evidence="7 8" id="KW-0472">Membrane</keyword>
<keyword evidence="10" id="KW-0378">Hydrolase</keyword>
<evidence type="ECO:0000256" key="1">
    <source>
        <dbReference type="ARBA" id="ARBA00004236"/>
    </source>
</evidence>
<evidence type="ECO:0000256" key="7">
    <source>
        <dbReference type="ARBA" id="ARBA00023136"/>
    </source>
</evidence>
<dbReference type="eggNOG" id="COG1418">
    <property type="taxonomic scope" value="Bacteria"/>
</dbReference>
<dbReference type="Gene3D" id="1.10.3210.10">
    <property type="entry name" value="Hypothetical protein af1432"/>
    <property type="match status" value="1"/>
</dbReference>
<evidence type="ECO:0000256" key="2">
    <source>
        <dbReference type="ARBA" id="ARBA00022475"/>
    </source>
</evidence>
<name>A0A098LFH9_9BACT</name>
<protein>
    <submittedName>
        <fullName evidence="10">Metal dependent phosphohydrolase</fullName>
    </submittedName>
</protein>
<dbReference type="SUPFAM" id="SSF109604">
    <property type="entry name" value="HD-domain/PDEase-like"/>
    <property type="match status" value="1"/>
</dbReference>
<evidence type="ECO:0000256" key="3">
    <source>
        <dbReference type="ARBA" id="ARBA00022692"/>
    </source>
</evidence>
<sequence length="407" mass="46789">MEHTTKILGEVVPFVFNLLRDKLSPQYLYHNFYHTSEIVKSCNQLGKLAGLGTEELEILELAAWFHDTGFINGYKDHEIESMRIAEDFLTRENYDKGKTAKVLSCIKATSRSEAPQNKLEMLLCDADFSHAGDKEFTSKTMLLKLEWENIGMSSCSDEEWDKNQLKFLSSVSYYTREAEELYGAQRLSNIVTLKKRVETNRQNEEKKNIKGKKPKRGIETMFRSVYRNHINLSSIADNKANMMISINTIIISLMLTVVGAKFSFFGTSLKENPALIFPAITLIATSLGSVIFAIQSAKPKVTNRIERGDVRNDKHNLLFFGNFTHLSLSEFEVSIMEVMKEDVLLYSNMINDLYYLGLVLQKKYKLLRYSYTFFMVGLIVTVFVFISILIYLKIGNHPIKQYHLKFS</sequence>
<dbReference type="STRING" id="153721.MYP_2051"/>
<evidence type="ECO:0000256" key="8">
    <source>
        <dbReference type="SAM" id="Phobius"/>
    </source>
</evidence>
<dbReference type="GO" id="GO:0051607">
    <property type="term" value="P:defense response to virus"/>
    <property type="evidence" value="ECO:0007669"/>
    <property type="project" value="UniProtKB-KW"/>
</dbReference>
<keyword evidence="11" id="KW-1185">Reference proteome</keyword>
<keyword evidence="6" id="KW-0051">Antiviral defense</keyword>
<dbReference type="GO" id="GO:0000166">
    <property type="term" value="F:nucleotide binding"/>
    <property type="evidence" value="ECO:0007669"/>
    <property type="project" value="UniProtKB-KW"/>
</dbReference>
<dbReference type="RefSeq" id="WP_045462260.1">
    <property type="nucleotide sequence ID" value="NZ_BBLT01000003.1"/>
</dbReference>
<feature type="transmembrane region" description="Helical" evidence="8">
    <location>
        <begin position="371"/>
        <end position="392"/>
    </location>
</feature>
<dbReference type="OrthoDB" id="5728337at2"/>
<keyword evidence="3 8" id="KW-0812">Transmembrane</keyword>
<dbReference type="GO" id="GO:0005886">
    <property type="term" value="C:plasma membrane"/>
    <property type="evidence" value="ECO:0007669"/>
    <property type="project" value="UniProtKB-SubCell"/>
</dbReference>
<dbReference type="InterPro" id="IPR003607">
    <property type="entry name" value="HD/PDEase_dom"/>
</dbReference>
<dbReference type="AlphaFoldDB" id="A0A098LFH9"/>
<evidence type="ECO:0000259" key="9">
    <source>
        <dbReference type="Pfam" id="PF18967"/>
    </source>
</evidence>
<proteinExistence type="predicted"/>
<feature type="transmembrane region" description="Helical" evidence="8">
    <location>
        <begin position="274"/>
        <end position="294"/>
    </location>
</feature>
<dbReference type="Pfam" id="PF18967">
    <property type="entry name" value="PycTM"/>
    <property type="match status" value="1"/>
</dbReference>
<accession>A0A098LFH9</accession>
<evidence type="ECO:0000256" key="5">
    <source>
        <dbReference type="ARBA" id="ARBA00022989"/>
    </source>
</evidence>
<keyword evidence="5 8" id="KW-1133">Transmembrane helix</keyword>
<organism evidence="10 11">
    <name type="scientific">Sporocytophaga myxococcoides</name>
    <dbReference type="NCBI Taxonomy" id="153721"/>
    <lineage>
        <taxon>Bacteria</taxon>
        <taxon>Pseudomonadati</taxon>
        <taxon>Bacteroidota</taxon>
        <taxon>Cytophagia</taxon>
        <taxon>Cytophagales</taxon>
        <taxon>Cytophagaceae</taxon>
        <taxon>Sporocytophaga</taxon>
    </lineage>
</organism>
<evidence type="ECO:0000313" key="10">
    <source>
        <dbReference type="EMBL" id="GAL84823.1"/>
    </source>
</evidence>
<feature type="domain" description="Pycsar effector protein" evidence="9">
    <location>
        <begin position="222"/>
        <end position="386"/>
    </location>
</feature>
<dbReference type="GO" id="GO:0016787">
    <property type="term" value="F:hydrolase activity"/>
    <property type="evidence" value="ECO:0007669"/>
    <property type="project" value="UniProtKB-KW"/>
</dbReference>